<organism evidence="2 3">
    <name type="scientific">Caldanaerovirga acetigignens</name>
    <dbReference type="NCBI Taxonomy" id="447595"/>
    <lineage>
        <taxon>Bacteria</taxon>
        <taxon>Bacillati</taxon>
        <taxon>Bacillota</taxon>
        <taxon>Clostridia</taxon>
        <taxon>Thermosediminibacterales</taxon>
        <taxon>Thermosediminibacteraceae</taxon>
        <taxon>Caldanaerovirga</taxon>
    </lineage>
</organism>
<sequence>MGKKVGILTTNFFSPDGTRMVYGGAERYGLELTKLLLELGYEVVWWQIGSGWEKEILPGVKIYTIPETKNEFMTFPNVNQHFYEQAVEMDYAIYFVTFLAYPQALEKSISISHGIFWDYPGFDRQLATEADRKEWLRRLHIALSGVQKVVSVDTNTINWINATWPGLYHKLEYVPNFVDLGNCRPRAEHPGKVRVIFPRRLTSVRGVNEAARAAKVLTAKYPGKVEFHFVGRGHSDRLEAEALKWASENENIYYYWQPPHMMQELFRHMDIAIIPTKAAEGTSLSCLEAMAAGCAVIASPVGGLADIVIDGYNGLLVKPTSNNLIEALDYLICNEDERRWLGENAAKVAGAFSLTRWKQRWQRVISDVFR</sequence>
<dbReference type="GO" id="GO:0016757">
    <property type="term" value="F:glycosyltransferase activity"/>
    <property type="evidence" value="ECO:0007669"/>
    <property type="project" value="InterPro"/>
</dbReference>
<dbReference type="OrthoDB" id="9766971at2"/>
<keyword evidence="3" id="KW-1185">Reference proteome</keyword>
<dbReference type="PANTHER" id="PTHR12526">
    <property type="entry name" value="GLYCOSYLTRANSFERASE"/>
    <property type="match status" value="1"/>
</dbReference>
<proteinExistence type="predicted"/>
<dbReference type="CDD" id="cd03801">
    <property type="entry name" value="GT4_PimA-like"/>
    <property type="match status" value="1"/>
</dbReference>
<dbReference type="EMBL" id="FRCR01000005">
    <property type="protein sequence ID" value="SHM45878.1"/>
    <property type="molecule type" value="Genomic_DNA"/>
</dbReference>
<accession>A0A1M7IYT9</accession>
<dbReference type="Pfam" id="PF00534">
    <property type="entry name" value="Glycos_transf_1"/>
    <property type="match status" value="1"/>
</dbReference>
<name>A0A1M7IYT9_9FIRM</name>
<dbReference type="InterPro" id="IPR001296">
    <property type="entry name" value="Glyco_trans_1"/>
</dbReference>
<dbReference type="RefSeq" id="WP_073255824.1">
    <property type="nucleotide sequence ID" value="NZ_FRCR01000005.1"/>
</dbReference>
<keyword evidence="2" id="KW-0808">Transferase</keyword>
<evidence type="ECO:0000313" key="3">
    <source>
        <dbReference type="Proteomes" id="UP000184375"/>
    </source>
</evidence>
<evidence type="ECO:0000259" key="1">
    <source>
        <dbReference type="Pfam" id="PF00534"/>
    </source>
</evidence>
<protein>
    <submittedName>
        <fullName evidence="2">Glycosyltransferase involved in cell wall bisynthesis</fullName>
    </submittedName>
</protein>
<dbReference type="AlphaFoldDB" id="A0A1M7IYT9"/>
<dbReference type="Proteomes" id="UP000184375">
    <property type="component" value="Unassembled WGS sequence"/>
</dbReference>
<dbReference type="SUPFAM" id="SSF53756">
    <property type="entry name" value="UDP-Glycosyltransferase/glycogen phosphorylase"/>
    <property type="match status" value="1"/>
</dbReference>
<dbReference type="Gene3D" id="3.40.50.2000">
    <property type="entry name" value="Glycogen Phosphorylase B"/>
    <property type="match status" value="2"/>
</dbReference>
<evidence type="ECO:0000313" key="2">
    <source>
        <dbReference type="EMBL" id="SHM45878.1"/>
    </source>
</evidence>
<gene>
    <name evidence="2" type="ORF">SAMN05660826_01092</name>
</gene>
<feature type="domain" description="Glycosyl transferase family 1" evidence="1">
    <location>
        <begin position="191"/>
        <end position="347"/>
    </location>
</feature>
<reference evidence="3" key="1">
    <citation type="submission" date="2016-11" db="EMBL/GenBank/DDBJ databases">
        <authorList>
            <person name="Varghese N."/>
            <person name="Submissions S."/>
        </authorList>
    </citation>
    <scope>NUCLEOTIDE SEQUENCE [LARGE SCALE GENOMIC DNA]</scope>
    <source>
        <strain evidence="3">DSM 18802</strain>
    </source>
</reference>
<dbReference type="STRING" id="447595.SAMN05660826_01092"/>